<protein>
    <submittedName>
        <fullName evidence="2">OTU domain-containing protein</fullName>
    </submittedName>
</protein>
<evidence type="ECO:0000313" key="2">
    <source>
        <dbReference type="WBParaSite" id="Hba_04395"/>
    </source>
</evidence>
<dbReference type="Proteomes" id="UP000095283">
    <property type="component" value="Unplaced"/>
</dbReference>
<proteinExistence type="predicted"/>
<name>A0A1I7WHG1_HETBA</name>
<reference evidence="2" key="1">
    <citation type="submission" date="2016-11" db="UniProtKB">
        <authorList>
            <consortium name="WormBaseParasite"/>
        </authorList>
    </citation>
    <scope>IDENTIFICATION</scope>
</reference>
<evidence type="ECO:0000313" key="1">
    <source>
        <dbReference type="Proteomes" id="UP000095283"/>
    </source>
</evidence>
<accession>A0A1I7WHG1</accession>
<dbReference type="AlphaFoldDB" id="A0A1I7WHG1"/>
<organism evidence="1 2">
    <name type="scientific">Heterorhabditis bacteriophora</name>
    <name type="common">Entomopathogenic nematode worm</name>
    <dbReference type="NCBI Taxonomy" id="37862"/>
    <lineage>
        <taxon>Eukaryota</taxon>
        <taxon>Metazoa</taxon>
        <taxon>Ecdysozoa</taxon>
        <taxon>Nematoda</taxon>
        <taxon>Chromadorea</taxon>
        <taxon>Rhabditida</taxon>
        <taxon>Rhabditina</taxon>
        <taxon>Rhabditomorpha</taxon>
        <taxon>Strongyloidea</taxon>
        <taxon>Heterorhabditidae</taxon>
        <taxon>Heterorhabditis</taxon>
    </lineage>
</organism>
<dbReference type="WBParaSite" id="Hba_04395">
    <property type="protein sequence ID" value="Hba_04395"/>
    <property type="gene ID" value="Hba_04395"/>
</dbReference>
<keyword evidence="1" id="KW-1185">Reference proteome</keyword>
<sequence length="78" mass="9168">MCFSQVSHFLRLQKLSVFEKISSIMFMRRSNPMKIIQQKDGKCLFTTNTAYYGIRYIQIGLVIICEIKYMLSTYIGDI</sequence>